<feature type="compositionally biased region" description="Low complexity" evidence="1">
    <location>
        <begin position="136"/>
        <end position="157"/>
    </location>
</feature>
<protein>
    <submittedName>
        <fullName evidence="2">Uncharacterized protein</fullName>
    </submittedName>
</protein>
<dbReference type="EMBL" id="DF842498">
    <property type="protein sequence ID" value="GAT46415.1"/>
    <property type="molecule type" value="Genomic_DNA"/>
</dbReference>
<feature type="compositionally biased region" description="Polar residues" evidence="1">
    <location>
        <begin position="295"/>
        <end position="306"/>
    </location>
</feature>
<evidence type="ECO:0000313" key="2">
    <source>
        <dbReference type="EMBL" id="GAT46415.1"/>
    </source>
</evidence>
<name>A0ABQ0L5H5_MYCCL</name>
<gene>
    <name evidence="2" type="ORF">MCHLO_03947</name>
</gene>
<evidence type="ECO:0000256" key="1">
    <source>
        <dbReference type="SAM" id="MobiDB-lite"/>
    </source>
</evidence>
<reference evidence="2" key="1">
    <citation type="submission" date="2014-09" db="EMBL/GenBank/DDBJ databases">
        <title>Genome sequence of the luminous mushroom Mycena chlorophos for searching fungal bioluminescence genes.</title>
        <authorList>
            <person name="Tanaka Y."/>
            <person name="Kasuga D."/>
            <person name="Oba Y."/>
            <person name="Hase S."/>
            <person name="Sato K."/>
            <person name="Oba Y."/>
            <person name="Sakakibara Y."/>
        </authorList>
    </citation>
    <scope>NUCLEOTIDE SEQUENCE</scope>
</reference>
<accession>A0ABQ0L5H5</accession>
<feature type="region of interest" description="Disordered" evidence="1">
    <location>
        <begin position="23"/>
        <end position="59"/>
    </location>
</feature>
<dbReference type="Proteomes" id="UP000815677">
    <property type="component" value="Unassembled WGS sequence"/>
</dbReference>
<keyword evidence="3" id="KW-1185">Reference proteome</keyword>
<evidence type="ECO:0000313" key="3">
    <source>
        <dbReference type="Proteomes" id="UP000815677"/>
    </source>
</evidence>
<feature type="region of interest" description="Disordered" evidence="1">
    <location>
        <begin position="134"/>
        <end position="157"/>
    </location>
</feature>
<feature type="region of interest" description="Disordered" evidence="1">
    <location>
        <begin position="290"/>
        <end position="310"/>
    </location>
</feature>
<feature type="non-terminal residue" evidence="2">
    <location>
        <position position="1"/>
    </location>
</feature>
<sequence length="321" mass="34893">RDGDEDAVVNRAKLSGLVPTTVGAALTPRHQHLSQRRLPSLSSRPLPSSSAPMPSSASSYTPALSFPYGAVFRSRDRRDYAANLRRPHRSLQRIKKSVSVRGYYVLEHTRRWHSCSVAIGRRVFLFAGGRPRAAGRQTRQPWSTTTTSPTSQTGSRGALCVEHSVSRAKSGLSCRCRAPRLSSSHSYDPRVAPVSSAGADHRLSCPVVGMQHCAGPSSCQASTRRTSSISRGRPPACYPTWSAPLVIPFRPKVALSTPPSDAAKFAAHRATRTSRQLRSVLYTATRYGASPPIQSPVNSQEVQSPNGPYHFNLDLSDTVLK</sequence>
<organism evidence="2 3">
    <name type="scientific">Mycena chlorophos</name>
    <name type="common">Agaric fungus</name>
    <name type="synonym">Agaricus chlorophos</name>
    <dbReference type="NCBI Taxonomy" id="658473"/>
    <lineage>
        <taxon>Eukaryota</taxon>
        <taxon>Fungi</taxon>
        <taxon>Dikarya</taxon>
        <taxon>Basidiomycota</taxon>
        <taxon>Agaricomycotina</taxon>
        <taxon>Agaricomycetes</taxon>
        <taxon>Agaricomycetidae</taxon>
        <taxon>Agaricales</taxon>
        <taxon>Marasmiineae</taxon>
        <taxon>Mycenaceae</taxon>
        <taxon>Mycena</taxon>
    </lineage>
</organism>
<proteinExistence type="predicted"/>
<feature type="compositionally biased region" description="Low complexity" evidence="1">
    <location>
        <begin position="36"/>
        <end position="59"/>
    </location>
</feature>